<dbReference type="Proteomes" id="UP000574369">
    <property type="component" value="Unassembled WGS sequence"/>
</dbReference>
<protein>
    <submittedName>
        <fullName evidence="1">Uncharacterized protein</fullName>
    </submittedName>
</protein>
<organism evidence="1 2">
    <name type="scientific">Roseateles terrae</name>
    <dbReference type="NCBI Taxonomy" id="431060"/>
    <lineage>
        <taxon>Bacteria</taxon>
        <taxon>Pseudomonadati</taxon>
        <taxon>Pseudomonadota</taxon>
        <taxon>Betaproteobacteria</taxon>
        <taxon>Burkholderiales</taxon>
        <taxon>Sphaerotilaceae</taxon>
        <taxon>Roseateles</taxon>
    </lineage>
</organism>
<accession>A0ABR6GWX0</accession>
<evidence type="ECO:0000313" key="2">
    <source>
        <dbReference type="Proteomes" id="UP000574369"/>
    </source>
</evidence>
<gene>
    <name evidence="1" type="ORF">FHS28_004020</name>
</gene>
<evidence type="ECO:0000313" key="1">
    <source>
        <dbReference type="EMBL" id="MBB3196598.1"/>
    </source>
</evidence>
<comment type="caution">
    <text evidence="1">The sequence shown here is derived from an EMBL/GenBank/DDBJ whole genome shotgun (WGS) entry which is preliminary data.</text>
</comment>
<reference evidence="1 2" key="1">
    <citation type="submission" date="2020-08" db="EMBL/GenBank/DDBJ databases">
        <title>Genomic Encyclopedia of Type Strains, Phase III (KMG-III): the genomes of soil and plant-associated and newly described type strains.</title>
        <authorList>
            <person name="Whitman W."/>
        </authorList>
    </citation>
    <scope>NUCLEOTIDE SEQUENCE [LARGE SCALE GENOMIC DNA]</scope>
    <source>
        <strain evidence="1 2">CECT 7247</strain>
    </source>
</reference>
<name>A0ABR6GWX0_9BURK</name>
<sequence>MDWLTYHKASEAYATKAHTALSDGRNHDAEKLFRRAAAAEERALLQLNPAKIRTFGITAVSAASLWFKGRDLPRAARLVQRCLTQPDLLPPARAQLEELRSVIPSVTAQPASVTPPPSSDAPAGHLKRWAWC</sequence>
<dbReference type="RefSeq" id="WP_088453597.1">
    <property type="nucleotide sequence ID" value="NZ_JACHXO010000008.1"/>
</dbReference>
<proteinExistence type="predicted"/>
<keyword evidence="2" id="KW-1185">Reference proteome</keyword>
<dbReference type="EMBL" id="JACHXO010000008">
    <property type="protein sequence ID" value="MBB3196598.1"/>
    <property type="molecule type" value="Genomic_DNA"/>
</dbReference>